<comment type="caution">
    <text evidence="2">The sequence shown here is derived from an EMBL/GenBank/DDBJ whole genome shotgun (WGS) entry which is preliminary data.</text>
</comment>
<gene>
    <name evidence="2" type="ORF">JWH11_00065</name>
</gene>
<sequence length="71" mass="7438">GDEDSSASDAIDENLAYTQIAMATLDAVRVDPSQPEVLEKKGRAMLMAGFGTASPPMAAGAMLLLFKFTMA</sequence>
<name>A0ABS8NPB5_9XANT</name>
<organism evidence="2 3">
    <name type="scientific">Xanthomonas melonis</name>
    <dbReference type="NCBI Taxonomy" id="56456"/>
    <lineage>
        <taxon>Bacteria</taxon>
        <taxon>Pseudomonadati</taxon>
        <taxon>Pseudomonadota</taxon>
        <taxon>Gammaproteobacteria</taxon>
        <taxon>Lysobacterales</taxon>
        <taxon>Lysobacteraceae</taxon>
        <taxon>Xanthomonas</taxon>
    </lineage>
</organism>
<keyword evidence="3" id="KW-1185">Reference proteome</keyword>
<accession>A0ABS8NPB5</accession>
<dbReference type="EMBL" id="JAFFQI010000015">
    <property type="protein sequence ID" value="MCD0264887.1"/>
    <property type="molecule type" value="Genomic_DNA"/>
</dbReference>
<feature type="transmembrane region" description="Helical" evidence="1">
    <location>
        <begin position="44"/>
        <end position="66"/>
    </location>
</feature>
<evidence type="ECO:0000256" key="1">
    <source>
        <dbReference type="SAM" id="Phobius"/>
    </source>
</evidence>
<keyword evidence="1" id="KW-0472">Membrane</keyword>
<proteinExistence type="predicted"/>
<protein>
    <submittedName>
        <fullName evidence="2">Type IV secretion system protein virB6</fullName>
    </submittedName>
</protein>
<keyword evidence="1" id="KW-0812">Transmembrane</keyword>
<dbReference type="Proteomes" id="UP001430396">
    <property type="component" value="Unassembled WGS sequence"/>
</dbReference>
<feature type="non-terminal residue" evidence="2">
    <location>
        <position position="1"/>
    </location>
</feature>
<feature type="non-terminal residue" evidence="2">
    <location>
        <position position="71"/>
    </location>
</feature>
<reference evidence="2" key="1">
    <citation type="submission" date="2021-02" db="EMBL/GenBank/DDBJ databases">
        <title>Copper resistance gene diversity in local Xanthomonas species at agrochemical polluted sites in Trinidad, Trinidad and Tobago.</title>
        <authorList>
            <person name="Ramnarine S.D.B.J."/>
            <person name="Ramsubhag A."/>
            <person name="Jayaraman J."/>
        </authorList>
    </citation>
    <scope>NUCLEOTIDE SEQUENCE</scope>
    <source>
        <strain evidence="2">CaNP6A</strain>
    </source>
</reference>
<evidence type="ECO:0000313" key="2">
    <source>
        <dbReference type="EMBL" id="MCD0264887.1"/>
    </source>
</evidence>
<evidence type="ECO:0000313" key="3">
    <source>
        <dbReference type="Proteomes" id="UP001430396"/>
    </source>
</evidence>
<keyword evidence="1" id="KW-1133">Transmembrane helix</keyword>